<evidence type="ECO:0000259" key="1">
    <source>
        <dbReference type="Pfam" id="PF08818"/>
    </source>
</evidence>
<feature type="domain" description="YdhG-like" evidence="1">
    <location>
        <begin position="21"/>
        <end position="116"/>
    </location>
</feature>
<reference evidence="2 3" key="1">
    <citation type="submission" date="2023-07" db="EMBL/GenBank/DDBJ databases">
        <title>Genomic Encyclopedia of Type Strains, Phase IV (KMG-IV): sequencing the most valuable type-strain genomes for metagenomic binning, comparative biology and taxonomic classification.</title>
        <authorList>
            <person name="Goeker M."/>
        </authorList>
    </citation>
    <scope>NUCLEOTIDE SEQUENCE [LARGE SCALE GENOMIC DNA]</scope>
    <source>
        <strain evidence="2 3">DSM 16784</strain>
    </source>
</reference>
<protein>
    <recommendedName>
        <fullName evidence="1">YdhG-like domain-containing protein</fullName>
    </recommendedName>
</protein>
<dbReference type="SUPFAM" id="SSF159888">
    <property type="entry name" value="YdhG-like"/>
    <property type="match status" value="1"/>
</dbReference>
<dbReference type="InterPro" id="IPR014922">
    <property type="entry name" value="YdhG-like"/>
</dbReference>
<comment type="caution">
    <text evidence="2">The sequence shown here is derived from an EMBL/GenBank/DDBJ whole genome shotgun (WGS) entry which is preliminary data.</text>
</comment>
<accession>A0ABU0E739</accession>
<keyword evidence="3" id="KW-1185">Reference proteome</keyword>
<evidence type="ECO:0000313" key="2">
    <source>
        <dbReference type="EMBL" id="MDQ0362707.1"/>
    </source>
</evidence>
<dbReference type="EMBL" id="JAUSUR010000007">
    <property type="protein sequence ID" value="MDQ0362707.1"/>
    <property type="molecule type" value="Genomic_DNA"/>
</dbReference>
<name>A0ABU0E739_9FIRM</name>
<dbReference type="Proteomes" id="UP001230220">
    <property type="component" value="Unassembled WGS sequence"/>
</dbReference>
<dbReference type="Gene3D" id="3.90.1150.200">
    <property type="match status" value="1"/>
</dbReference>
<gene>
    <name evidence="2" type="ORF">J2S15_003461</name>
</gene>
<evidence type="ECO:0000313" key="3">
    <source>
        <dbReference type="Proteomes" id="UP001230220"/>
    </source>
</evidence>
<proteinExistence type="predicted"/>
<dbReference type="Pfam" id="PF08818">
    <property type="entry name" value="DUF1801"/>
    <property type="match status" value="1"/>
</dbReference>
<sequence length="119" mass="14034">MLKKTDEKINKLYVSLDKSQQEIMDTLIILLQELPYEVEGEWKWNAPNYTYQKKLFAYINTAKNHVTFGFHDGYRLDEYDEHHILQGSGKNLRYINITDAKMIPKNELLALATKAIEIR</sequence>
<dbReference type="RefSeq" id="WP_307410599.1">
    <property type="nucleotide sequence ID" value="NZ_JAUSUR010000007.1"/>
</dbReference>
<organism evidence="2 3">
    <name type="scientific">Breznakia pachnodae</name>
    <dbReference type="NCBI Taxonomy" id="265178"/>
    <lineage>
        <taxon>Bacteria</taxon>
        <taxon>Bacillati</taxon>
        <taxon>Bacillota</taxon>
        <taxon>Erysipelotrichia</taxon>
        <taxon>Erysipelotrichales</taxon>
        <taxon>Erysipelotrichaceae</taxon>
        <taxon>Breznakia</taxon>
    </lineage>
</organism>